<keyword evidence="2" id="KW-1185">Reference proteome</keyword>
<organism evidence="1 2">
    <name type="scientific">Xaviernesmea rhizosphaerae</name>
    <dbReference type="NCBI Taxonomy" id="1672749"/>
    <lineage>
        <taxon>Bacteria</taxon>
        <taxon>Pseudomonadati</taxon>
        <taxon>Pseudomonadota</taxon>
        <taxon>Alphaproteobacteria</taxon>
        <taxon>Hyphomicrobiales</taxon>
        <taxon>Rhizobiaceae</taxon>
        <taxon>Rhizobium/Agrobacterium group</taxon>
        <taxon>Xaviernesmea</taxon>
    </lineage>
</organism>
<accession>A0ABX3PGE0</accession>
<gene>
    <name evidence="1" type="ORF">BTR14_03155</name>
</gene>
<dbReference type="Proteomes" id="UP000192652">
    <property type="component" value="Unassembled WGS sequence"/>
</dbReference>
<comment type="caution">
    <text evidence="1">The sequence shown here is derived from an EMBL/GenBank/DDBJ whole genome shotgun (WGS) entry which is preliminary data.</text>
</comment>
<proteinExistence type="predicted"/>
<sequence>MNDPCAQHQCLVINVTSIKEGRAHDSACELNPGDHPFIVHPSYVLYRMAETLHKARIGRYIDSGYYLSRNDWQPDVFARIAAGIYTSDETILRIVRYAKENGI</sequence>
<dbReference type="InterPro" id="IPR015424">
    <property type="entry name" value="PyrdxlP-dep_Trfase"/>
</dbReference>
<dbReference type="EMBL" id="MSPX01000002">
    <property type="protein sequence ID" value="OQP87581.1"/>
    <property type="molecule type" value="Genomic_DNA"/>
</dbReference>
<dbReference type="SUPFAM" id="SSF53383">
    <property type="entry name" value="PLP-dependent transferases"/>
    <property type="match status" value="1"/>
</dbReference>
<reference evidence="1 2" key="1">
    <citation type="journal article" date="2017" name="Antonie Van Leeuwenhoek">
        <title>Rhizobium rhizosphaerae sp. nov., a novel species isolated from rice rhizosphere.</title>
        <authorList>
            <person name="Zhao J.J."/>
            <person name="Zhang J."/>
            <person name="Zhang R.J."/>
            <person name="Zhang C.W."/>
            <person name="Yin H.Q."/>
            <person name="Zhang X.X."/>
        </authorList>
    </citation>
    <scope>NUCLEOTIDE SEQUENCE [LARGE SCALE GENOMIC DNA]</scope>
    <source>
        <strain evidence="1 2">RD15</strain>
    </source>
</reference>
<protein>
    <submittedName>
        <fullName evidence="1">Uncharacterized protein</fullName>
    </submittedName>
</protein>
<evidence type="ECO:0000313" key="1">
    <source>
        <dbReference type="EMBL" id="OQP87581.1"/>
    </source>
</evidence>
<name>A0ABX3PGE0_9HYPH</name>
<evidence type="ECO:0000313" key="2">
    <source>
        <dbReference type="Proteomes" id="UP000192652"/>
    </source>
</evidence>